<evidence type="ECO:0000313" key="2">
    <source>
        <dbReference type="Proteomes" id="UP000240493"/>
    </source>
</evidence>
<name>A0A2T3YX87_TRIA4</name>
<evidence type="ECO:0000313" key="1">
    <source>
        <dbReference type="EMBL" id="PTB37134.1"/>
    </source>
</evidence>
<sequence length="86" mass="10174">YNKLPTKDKRLVVEAFESALTRREHSLIPFRKKGLIFLRWEFRCPKCKIEKPAEYFVANKFTLSVPRDEDSEPLLISRRNCTKCGN</sequence>
<proteinExistence type="predicted"/>
<reference evidence="1 2" key="1">
    <citation type="submission" date="2016-07" db="EMBL/GenBank/DDBJ databases">
        <title>Multiple horizontal gene transfer events from other fungi enriched the ability of initially mycotrophic Trichoderma (Ascomycota) to feed on dead plant biomass.</title>
        <authorList>
            <consortium name="DOE Joint Genome Institute"/>
            <person name="Aerts A."/>
            <person name="Atanasova L."/>
            <person name="Chenthamara K."/>
            <person name="Zhang J."/>
            <person name="Grujic M."/>
            <person name="Henrissat B."/>
            <person name="Kuo A."/>
            <person name="Salamov A."/>
            <person name="Lipzen A."/>
            <person name="Labutti K."/>
            <person name="Barry K."/>
            <person name="Miao Y."/>
            <person name="Rahimi M.J."/>
            <person name="Shen Q."/>
            <person name="Grigoriev I.V."/>
            <person name="Kubicek C.P."/>
            <person name="Druzhinina I.S."/>
        </authorList>
    </citation>
    <scope>NUCLEOTIDE SEQUENCE [LARGE SCALE GENOMIC DNA]</scope>
    <source>
        <strain evidence="1 2">CBS 433.97</strain>
    </source>
</reference>
<accession>A0A2T3YX87</accession>
<protein>
    <submittedName>
        <fullName evidence="1">Uncharacterized protein</fullName>
    </submittedName>
</protein>
<dbReference type="OrthoDB" id="10289746at2759"/>
<dbReference type="AlphaFoldDB" id="A0A2T3YX87"/>
<feature type="non-terminal residue" evidence="1">
    <location>
        <position position="1"/>
    </location>
</feature>
<keyword evidence="2" id="KW-1185">Reference proteome</keyword>
<organism evidence="1 2">
    <name type="scientific">Trichoderma asperellum (strain ATCC 204424 / CBS 433.97 / NBRC 101777)</name>
    <dbReference type="NCBI Taxonomy" id="1042311"/>
    <lineage>
        <taxon>Eukaryota</taxon>
        <taxon>Fungi</taxon>
        <taxon>Dikarya</taxon>
        <taxon>Ascomycota</taxon>
        <taxon>Pezizomycotina</taxon>
        <taxon>Sordariomycetes</taxon>
        <taxon>Hypocreomycetidae</taxon>
        <taxon>Hypocreales</taxon>
        <taxon>Hypocreaceae</taxon>
        <taxon>Trichoderma</taxon>
    </lineage>
</organism>
<dbReference type="EMBL" id="KZ679268">
    <property type="protein sequence ID" value="PTB37134.1"/>
    <property type="molecule type" value="Genomic_DNA"/>
</dbReference>
<dbReference type="Proteomes" id="UP000240493">
    <property type="component" value="Unassembled WGS sequence"/>
</dbReference>
<gene>
    <name evidence="1" type="ORF">M441DRAFT_148953</name>
</gene>